<dbReference type="InterPro" id="IPR046364">
    <property type="entry name" value="Exo70_C"/>
</dbReference>
<dbReference type="Pfam" id="PF20669">
    <property type="entry name" value="Exo70_N"/>
    <property type="match status" value="1"/>
</dbReference>
<gene>
    <name evidence="6" type="ORF">C4D60_Mb10t27790</name>
</gene>
<proteinExistence type="inferred from homology"/>
<dbReference type="AlphaFoldDB" id="A0A4S8J150"/>
<dbReference type="PANTHER" id="PTHR12542:SF17">
    <property type="entry name" value="EXOCYST SUBUNIT EXO70 FAMILY PROTEIN"/>
    <property type="match status" value="1"/>
</dbReference>
<dbReference type="SUPFAM" id="SSF74788">
    <property type="entry name" value="Cullin repeat-like"/>
    <property type="match status" value="1"/>
</dbReference>
<evidence type="ECO:0000256" key="3">
    <source>
        <dbReference type="RuleBase" id="RU365026"/>
    </source>
</evidence>
<dbReference type="GO" id="GO:0006887">
    <property type="term" value="P:exocytosis"/>
    <property type="evidence" value="ECO:0007669"/>
    <property type="project" value="UniProtKB-KW"/>
</dbReference>
<sequence>MTRKGLRNLLACKPFGRRHHRDSQSAAATASSSSSSSSSPSSLEEKVARAEVVVLKWDPESSAYAKITSLFYEDRSEARKFLAEASDLQRAMLVFVAAAEPASLSHPCLVRAQTLMQASMRRLEKEFFQILAANRDLLDPESVSVRSAYSSVSEGPDYDPWENSPEEEAHLAGKSIGEVERAAGVVMADLRAIADTMVFAGYGRECVRTYKSLRKSIVDEGLYRLGFERLAPAQIQKLDWALLEIKVRSWLVASSVAVRTLFHGERVLLDHVFAGSDAIREVVFADIAGEAALQFLGFPESVAKSKRSPEKLFRLLDLYDAVTELRPEIELIFSFDSTAAIRVQALASLSKLAEAAIATLADFESAIMKESSRSTVPGGGVHPVTRYNMNYISLLADYQSALVEILADFPIQTPTPVPAFLFDTSQAPTEQQLAVSGSSSPPASSSSSEGSRRSAIAARFAWLILSLLCKLDEKAAAYRDVGLSYLFLANNLQYIVNKVRSCRLRELLGEEWATRQAAKARQHAAEYERAAWGRVAATIPTGNVSAGEARGRMRAFNAALEEACAAESGWVVVDAAMREEVRANVRRMILPAYRGFYTLWEAAMEEAAAVLLSPGDVGNRLGELFSGSGSYRPKASLSRTV</sequence>
<dbReference type="GO" id="GO:0000145">
    <property type="term" value="C:exocyst"/>
    <property type="evidence" value="ECO:0007669"/>
    <property type="project" value="InterPro"/>
</dbReference>
<dbReference type="InterPro" id="IPR016159">
    <property type="entry name" value="Cullin_repeat-like_dom_sf"/>
</dbReference>
<name>A0A4S8J150_MUSBA</name>
<keyword evidence="3" id="KW-0653">Protein transport</keyword>
<dbReference type="Gene3D" id="1.20.1280.170">
    <property type="entry name" value="Exocyst complex component Exo70"/>
    <property type="match status" value="1"/>
</dbReference>
<comment type="similarity">
    <text evidence="1 3">Belongs to the EXO70 family.</text>
</comment>
<evidence type="ECO:0000313" key="7">
    <source>
        <dbReference type="Proteomes" id="UP000317650"/>
    </source>
</evidence>
<dbReference type="Pfam" id="PF03081">
    <property type="entry name" value="Exo70_C"/>
    <property type="match status" value="1"/>
</dbReference>
<comment type="function">
    <text evidence="3">Component of the exocyst complex.</text>
</comment>
<dbReference type="PANTHER" id="PTHR12542">
    <property type="entry name" value="EXOCYST COMPLEX PROTEIN EXO70"/>
    <property type="match status" value="1"/>
</dbReference>
<dbReference type="Proteomes" id="UP000317650">
    <property type="component" value="Chromosome 10"/>
</dbReference>
<dbReference type="STRING" id="52838.A0A4S8J150"/>
<dbReference type="GO" id="GO:0015031">
    <property type="term" value="P:protein transport"/>
    <property type="evidence" value="ECO:0007669"/>
    <property type="project" value="UniProtKB-KW"/>
</dbReference>
<organism evidence="6 7">
    <name type="scientific">Musa balbisiana</name>
    <name type="common">Banana</name>
    <dbReference type="NCBI Taxonomy" id="52838"/>
    <lineage>
        <taxon>Eukaryota</taxon>
        <taxon>Viridiplantae</taxon>
        <taxon>Streptophyta</taxon>
        <taxon>Embryophyta</taxon>
        <taxon>Tracheophyta</taxon>
        <taxon>Spermatophyta</taxon>
        <taxon>Magnoliopsida</taxon>
        <taxon>Liliopsida</taxon>
        <taxon>Zingiberales</taxon>
        <taxon>Musaceae</taxon>
        <taxon>Musa</taxon>
    </lineage>
</organism>
<protein>
    <recommendedName>
        <fullName evidence="3">Exocyst subunit Exo70 family protein</fullName>
    </recommendedName>
</protein>
<keyword evidence="2 3" id="KW-0813">Transport</keyword>
<comment type="caution">
    <text evidence="6">The sequence shown here is derived from an EMBL/GenBank/DDBJ whole genome shotgun (WGS) entry which is preliminary data.</text>
</comment>
<reference evidence="6 7" key="1">
    <citation type="journal article" date="2019" name="Nat. Plants">
        <title>Genome sequencing of Musa balbisiana reveals subgenome evolution and function divergence in polyploid bananas.</title>
        <authorList>
            <person name="Yao X."/>
        </authorList>
    </citation>
    <scope>NUCLEOTIDE SEQUENCE [LARGE SCALE GENOMIC DNA]</scope>
    <source>
        <strain evidence="7">cv. DH-PKW</strain>
        <tissue evidence="6">Leaves</tissue>
    </source>
</reference>
<dbReference type="GO" id="GO:0005546">
    <property type="term" value="F:phosphatidylinositol-4,5-bisphosphate binding"/>
    <property type="evidence" value="ECO:0007669"/>
    <property type="project" value="InterPro"/>
</dbReference>
<evidence type="ECO:0000256" key="1">
    <source>
        <dbReference type="ARBA" id="ARBA00006756"/>
    </source>
</evidence>
<evidence type="ECO:0000259" key="5">
    <source>
        <dbReference type="Pfam" id="PF03081"/>
    </source>
</evidence>
<keyword evidence="7" id="KW-1185">Reference proteome</keyword>
<feature type="compositionally biased region" description="Low complexity" evidence="4">
    <location>
        <begin position="24"/>
        <end position="42"/>
    </location>
</feature>
<feature type="region of interest" description="Disordered" evidence="4">
    <location>
        <begin position="1"/>
        <end position="42"/>
    </location>
</feature>
<dbReference type="EMBL" id="PYDT01000008">
    <property type="protein sequence ID" value="THU54689.1"/>
    <property type="molecule type" value="Genomic_DNA"/>
</dbReference>
<evidence type="ECO:0000256" key="4">
    <source>
        <dbReference type="SAM" id="MobiDB-lite"/>
    </source>
</evidence>
<feature type="domain" description="Exocyst complex subunit Exo70 C-terminal" evidence="5">
    <location>
        <begin position="249"/>
        <end position="621"/>
    </location>
</feature>
<accession>A0A4S8J150</accession>
<evidence type="ECO:0000256" key="2">
    <source>
        <dbReference type="ARBA" id="ARBA00022448"/>
    </source>
</evidence>
<evidence type="ECO:0000313" key="6">
    <source>
        <dbReference type="EMBL" id="THU54689.1"/>
    </source>
</evidence>
<dbReference type="InterPro" id="IPR004140">
    <property type="entry name" value="Exo70"/>
</dbReference>
<keyword evidence="3" id="KW-0268">Exocytosis</keyword>